<dbReference type="InterPro" id="IPR007060">
    <property type="entry name" value="FtsL/DivIC"/>
</dbReference>
<organism evidence="1">
    <name type="scientific">uncultured Cytophagales bacterium</name>
    <dbReference type="NCBI Taxonomy" id="158755"/>
    <lineage>
        <taxon>Bacteria</taxon>
        <taxon>Pseudomonadati</taxon>
        <taxon>Bacteroidota</taxon>
        <taxon>Sphingobacteriia</taxon>
        <taxon>Sphingobacteriales</taxon>
        <taxon>environmental samples</taxon>
    </lineage>
</organism>
<dbReference type="AlphaFoldDB" id="A0A6J4IH13"/>
<reference evidence="1" key="1">
    <citation type="submission" date="2020-02" db="EMBL/GenBank/DDBJ databases">
        <authorList>
            <person name="Meier V. D."/>
        </authorList>
    </citation>
    <scope>NUCLEOTIDE SEQUENCE</scope>
    <source>
        <strain evidence="1">AVDCRST_MAG56</strain>
    </source>
</reference>
<accession>A0A6J4IH13</accession>
<dbReference type="Pfam" id="PF04977">
    <property type="entry name" value="DivIC"/>
    <property type="match status" value="1"/>
</dbReference>
<keyword evidence="1" id="KW-0132">Cell division</keyword>
<protein>
    <submittedName>
        <fullName evidence="1">Cell division protein DivIC (FtsB), stabilizes FtsL against RasP cleavage</fullName>
    </submittedName>
</protein>
<proteinExistence type="predicted"/>
<name>A0A6J4IH13_9SPHI</name>
<evidence type="ECO:0000313" key="1">
    <source>
        <dbReference type="EMBL" id="CAA9250189.1"/>
    </source>
</evidence>
<sequence length="85" mass="10355">MVWMLFFDTNDLVSQYQLRKKVRDLEDKKGYFTEKIEEVNKDRRELMSNPQLLEKFAREKYLMKRQGEEVFIIVDDDAEAEEETN</sequence>
<dbReference type="EMBL" id="CADCTQ010000174">
    <property type="protein sequence ID" value="CAA9250189.1"/>
    <property type="molecule type" value="Genomic_DNA"/>
</dbReference>
<gene>
    <name evidence="1" type="ORF">AVDCRST_MAG56-1885</name>
</gene>
<keyword evidence="1" id="KW-0131">Cell cycle</keyword>
<dbReference type="GO" id="GO:0051301">
    <property type="term" value="P:cell division"/>
    <property type="evidence" value="ECO:0007669"/>
    <property type="project" value="UniProtKB-KW"/>
</dbReference>